<dbReference type="AlphaFoldDB" id="X1R2M5"/>
<keyword evidence="1" id="KW-1133">Transmembrane helix</keyword>
<dbReference type="EMBL" id="BARW01012994">
    <property type="protein sequence ID" value="GAI74977.1"/>
    <property type="molecule type" value="Genomic_DNA"/>
</dbReference>
<keyword evidence="1" id="KW-0472">Membrane</keyword>
<name>X1R2M5_9ZZZZ</name>
<sequence length="73" mass="8203">MSHSNDDFLMRMCREAADELAHGNKTWREIETNTLFLACVGMVMNNLKHSITRPLWFAAGSIFCGLVGWGISV</sequence>
<keyword evidence="1" id="KW-0812">Transmembrane</keyword>
<protein>
    <submittedName>
        <fullName evidence="2">Uncharacterized protein</fullName>
    </submittedName>
</protein>
<accession>X1R2M5</accession>
<feature type="non-terminal residue" evidence="2">
    <location>
        <position position="73"/>
    </location>
</feature>
<reference evidence="2" key="1">
    <citation type="journal article" date="2014" name="Front. Microbiol.">
        <title>High frequency of phylogenetically diverse reductive dehalogenase-homologous genes in deep subseafloor sedimentary metagenomes.</title>
        <authorList>
            <person name="Kawai M."/>
            <person name="Futagami T."/>
            <person name="Toyoda A."/>
            <person name="Takaki Y."/>
            <person name="Nishi S."/>
            <person name="Hori S."/>
            <person name="Arai W."/>
            <person name="Tsubouchi T."/>
            <person name="Morono Y."/>
            <person name="Uchiyama I."/>
            <person name="Ito T."/>
            <person name="Fujiyama A."/>
            <person name="Inagaki F."/>
            <person name="Takami H."/>
        </authorList>
    </citation>
    <scope>NUCLEOTIDE SEQUENCE</scope>
    <source>
        <strain evidence="2">Expedition CK06-06</strain>
    </source>
</reference>
<proteinExistence type="predicted"/>
<gene>
    <name evidence="2" type="ORF">S12H4_24115</name>
</gene>
<evidence type="ECO:0000256" key="1">
    <source>
        <dbReference type="SAM" id="Phobius"/>
    </source>
</evidence>
<evidence type="ECO:0000313" key="2">
    <source>
        <dbReference type="EMBL" id="GAI74977.1"/>
    </source>
</evidence>
<organism evidence="2">
    <name type="scientific">marine sediment metagenome</name>
    <dbReference type="NCBI Taxonomy" id="412755"/>
    <lineage>
        <taxon>unclassified sequences</taxon>
        <taxon>metagenomes</taxon>
        <taxon>ecological metagenomes</taxon>
    </lineage>
</organism>
<feature type="transmembrane region" description="Helical" evidence="1">
    <location>
        <begin position="54"/>
        <end position="72"/>
    </location>
</feature>
<comment type="caution">
    <text evidence="2">The sequence shown here is derived from an EMBL/GenBank/DDBJ whole genome shotgun (WGS) entry which is preliminary data.</text>
</comment>